<dbReference type="PANTHER" id="PTHR45947">
    <property type="entry name" value="SULFOQUINOVOSYL TRANSFERASE SQD2"/>
    <property type="match status" value="1"/>
</dbReference>
<evidence type="ECO:0000313" key="4">
    <source>
        <dbReference type="Proteomes" id="UP000034954"/>
    </source>
</evidence>
<dbReference type="InterPro" id="IPR001296">
    <property type="entry name" value="Glyco_trans_1"/>
</dbReference>
<dbReference type="AlphaFoldDB" id="A0A0M2UX46"/>
<dbReference type="InterPro" id="IPR028098">
    <property type="entry name" value="Glyco_trans_4-like_N"/>
</dbReference>
<dbReference type="Pfam" id="PF13439">
    <property type="entry name" value="Glyco_transf_4"/>
    <property type="match status" value="1"/>
</dbReference>
<feature type="domain" description="Glycosyltransferase subfamily 4-like N-terminal" evidence="2">
    <location>
        <begin position="15"/>
        <end position="183"/>
    </location>
</feature>
<dbReference type="EMBL" id="LAQJ01000222">
    <property type="protein sequence ID" value="KKO19064.1"/>
    <property type="molecule type" value="Genomic_DNA"/>
</dbReference>
<proteinExistence type="predicted"/>
<dbReference type="EC" id="2.4.1.-" evidence="3"/>
<protein>
    <submittedName>
        <fullName evidence="3">Lipopolysaccharide core biosynthesis protein</fullName>
        <ecNumber evidence="3">2.4.1.-</ecNumber>
    </submittedName>
</protein>
<keyword evidence="3" id="KW-0328">Glycosyltransferase</keyword>
<dbReference type="CDD" id="cd03801">
    <property type="entry name" value="GT4_PimA-like"/>
    <property type="match status" value="1"/>
</dbReference>
<dbReference type="InterPro" id="IPR050194">
    <property type="entry name" value="Glycosyltransferase_grp1"/>
</dbReference>
<dbReference type="PANTHER" id="PTHR45947:SF3">
    <property type="entry name" value="SULFOQUINOVOSYL TRANSFERASE SQD2"/>
    <property type="match status" value="1"/>
</dbReference>
<sequence length="384" mass="43974">MKIAFVVYQFIREKGGVESYVWNASKQLLDRGHEVHIFAHRSCPDPDKRLIFHRIPAITFWSPLKYWTFAVNAPKIIKNSAIAFDLIHGFTQTLSQDIYRVGGGCHWDYMMHTYPLMQSRLGKIFMCMNPRHFSLLLLEKIIFKKKCYKQITCISEQCKGELIRHYQLSPDDIEVIYNGVDVKVFTPHNRPIYRDRIRAQYAITPDEVLVLFVGSGFKRKGLRHVINALSLFGASQKIKLLVVGRGNVREYQRFAKKKGVLDKLVFAGVCKHIHEIYAAGDIFIFPSEYDAFGTACLEAMASGLPVIVSSASGVSEIVTHGEDGFTVRHPIDAEEIAKYLRALLNKEAREHMGFLARLKAERYSFQANIEKTLQVYRKVSNIHS</sequence>
<evidence type="ECO:0000259" key="1">
    <source>
        <dbReference type="Pfam" id="PF00534"/>
    </source>
</evidence>
<dbReference type="Pfam" id="PF00534">
    <property type="entry name" value="Glycos_transf_1"/>
    <property type="match status" value="1"/>
</dbReference>
<accession>A0A0M2UX46</accession>
<feature type="domain" description="Glycosyl transferase family 1" evidence="1">
    <location>
        <begin position="194"/>
        <end position="352"/>
    </location>
</feature>
<evidence type="ECO:0000259" key="2">
    <source>
        <dbReference type="Pfam" id="PF13439"/>
    </source>
</evidence>
<comment type="caution">
    <text evidence="3">The sequence shown here is derived from an EMBL/GenBank/DDBJ whole genome shotgun (WGS) entry which is preliminary data.</text>
</comment>
<dbReference type="Gene3D" id="3.40.50.2000">
    <property type="entry name" value="Glycogen Phosphorylase B"/>
    <property type="match status" value="2"/>
</dbReference>
<organism evidence="3 4">
    <name type="scientific">Candidatus Brocadia fulgida</name>
    <dbReference type="NCBI Taxonomy" id="380242"/>
    <lineage>
        <taxon>Bacteria</taxon>
        <taxon>Pseudomonadati</taxon>
        <taxon>Planctomycetota</taxon>
        <taxon>Candidatus Brocadiia</taxon>
        <taxon>Candidatus Brocadiales</taxon>
        <taxon>Candidatus Brocadiaceae</taxon>
        <taxon>Candidatus Brocadia</taxon>
    </lineage>
</organism>
<reference evidence="3 4" key="1">
    <citation type="journal article" date="2013" name="BMC Microbiol.">
        <title>Identification of the type II cytochrome c maturation pathway in anammox bacteria by comparative genomics.</title>
        <authorList>
            <person name="Ferousi C."/>
            <person name="Speth D.R."/>
            <person name="Reimann J."/>
            <person name="Op den Camp H.J."/>
            <person name="Allen J.W."/>
            <person name="Keltjens J.T."/>
            <person name="Jetten M.S."/>
        </authorList>
    </citation>
    <scope>NUCLEOTIDE SEQUENCE [LARGE SCALE GENOMIC DNA]</scope>
    <source>
        <strain evidence="3">RU1</strain>
    </source>
</reference>
<name>A0A0M2UX46_9BACT</name>
<keyword evidence="4" id="KW-1185">Reference proteome</keyword>
<gene>
    <name evidence="3" type="primary">rfaG_2</name>
    <name evidence="3" type="ORF">BROFUL_02245</name>
</gene>
<dbReference type="Proteomes" id="UP000034954">
    <property type="component" value="Unassembled WGS sequence"/>
</dbReference>
<evidence type="ECO:0000313" key="3">
    <source>
        <dbReference type="EMBL" id="KKO19064.1"/>
    </source>
</evidence>
<keyword evidence="3" id="KW-0808">Transferase</keyword>
<dbReference type="GO" id="GO:0016758">
    <property type="term" value="F:hexosyltransferase activity"/>
    <property type="evidence" value="ECO:0007669"/>
    <property type="project" value="TreeGrafter"/>
</dbReference>
<dbReference type="SUPFAM" id="SSF53756">
    <property type="entry name" value="UDP-Glycosyltransferase/glycogen phosphorylase"/>
    <property type="match status" value="1"/>
</dbReference>